<keyword evidence="2" id="KW-1185">Reference proteome</keyword>
<dbReference type="RefSeq" id="WP_215627285.1">
    <property type="nucleotide sequence ID" value="NZ_CP067089.2"/>
</dbReference>
<evidence type="ECO:0000313" key="1">
    <source>
        <dbReference type="EMBL" id="QQO09981.1"/>
    </source>
</evidence>
<reference evidence="1" key="1">
    <citation type="submission" date="2021-01" db="EMBL/GenBank/DDBJ databases">
        <title>Description of Breznakiella homolactica.</title>
        <authorList>
            <person name="Song Y."/>
            <person name="Brune A."/>
        </authorList>
    </citation>
    <scope>NUCLEOTIDE SEQUENCE</scope>
    <source>
        <strain evidence="1">RmG30</strain>
    </source>
</reference>
<proteinExistence type="predicted"/>
<evidence type="ECO:0000313" key="2">
    <source>
        <dbReference type="Proteomes" id="UP000595917"/>
    </source>
</evidence>
<dbReference type="EMBL" id="CP067089">
    <property type="protein sequence ID" value="QQO09981.1"/>
    <property type="molecule type" value="Genomic_DNA"/>
</dbReference>
<sequence>MGLLGIYRRIDEAQRQWITASPFRCPSGCGECCRTFEPAILEVEALLLASWIVCSGTVLHPYPADRTGCVYHNASSAYQCPVYPARPLICRLFAFSGDRGKNNIIRYKPCKYMQQVEHRTMEEPELQWRYHTLPPVMADLAREADFLLPDSAGDTIPLREALPPALDKIRFLLHLRGYTASGLPKDPDDDAPLFPQVS</sequence>
<protein>
    <submittedName>
        <fullName evidence="1">YkgJ family cysteine cluster protein</fullName>
    </submittedName>
</protein>
<name>A0A7T8BB31_9SPIR</name>
<organism evidence="1 2">
    <name type="scientific">Breznakiella homolactica</name>
    <dbReference type="NCBI Taxonomy" id="2798577"/>
    <lineage>
        <taxon>Bacteria</taxon>
        <taxon>Pseudomonadati</taxon>
        <taxon>Spirochaetota</taxon>
        <taxon>Spirochaetia</taxon>
        <taxon>Spirochaetales</taxon>
        <taxon>Breznakiellaceae</taxon>
        <taxon>Breznakiella</taxon>
    </lineage>
</organism>
<dbReference type="Pfam" id="PF03692">
    <property type="entry name" value="CxxCxxCC"/>
    <property type="match status" value="1"/>
</dbReference>
<dbReference type="InterPro" id="IPR005358">
    <property type="entry name" value="Puta_zinc/iron-chelating_dom"/>
</dbReference>
<gene>
    <name evidence="1" type="ORF">JFL75_03445</name>
</gene>
<dbReference type="Proteomes" id="UP000595917">
    <property type="component" value="Chromosome"/>
</dbReference>
<dbReference type="AlphaFoldDB" id="A0A7T8BB31"/>
<dbReference type="KEGG" id="bhc:JFL75_03445"/>
<accession>A0A7T8BB31</accession>